<reference evidence="3" key="4">
    <citation type="journal article" date="2015" name="PLoS ONE">
        <title>Comprehensive Evaluation of Toxoplasma gondii VEG and Neospora caninum LIV Genomes with Tachyzoite Stage Transcriptome and Proteome Defines Novel Transcript Features.</title>
        <authorList>
            <person name="Ramaprasad A."/>
            <person name="Mourier T."/>
            <person name="Naeem R."/>
            <person name="Malas T.B."/>
            <person name="Moussa E."/>
            <person name="Panigrahi A."/>
            <person name="Vermont S.J."/>
            <person name="Otto T.D."/>
            <person name="Wastling J."/>
            <person name="Pain A."/>
        </authorList>
    </citation>
    <scope>NUCLEOTIDE SEQUENCE</scope>
    <source>
        <strain evidence="3">Liverpool</strain>
    </source>
</reference>
<dbReference type="AlphaFoldDB" id="F0VEX8"/>
<dbReference type="VEuPathDB" id="ToxoDB:NCLIV_020590"/>
<gene>
    <name evidence="3" type="ORF">BN1204_020590</name>
    <name evidence="2" type="ORF">NCLIV_020590</name>
</gene>
<dbReference type="InParanoid" id="F0VEX8"/>
<evidence type="ECO:0000313" key="4">
    <source>
        <dbReference type="Proteomes" id="UP000007494"/>
    </source>
</evidence>
<reference evidence="2" key="1">
    <citation type="submission" date="2011-02" db="EMBL/GenBank/DDBJ databases">
        <authorList>
            <person name="Aslett M."/>
        </authorList>
    </citation>
    <scope>NUCLEOTIDE SEQUENCE</scope>
    <source>
        <strain evidence="2">Liverpool</strain>
    </source>
</reference>
<dbReference type="OMA" id="QNWQASE"/>
<name>F0VEX8_NEOCL</name>
<proteinExistence type="predicted"/>
<keyword evidence="4" id="KW-1185">Reference proteome</keyword>
<dbReference type="GeneID" id="13444116"/>
<accession>F0VEX8</accession>
<reference evidence="4" key="3">
    <citation type="journal article" date="2012" name="PLoS Pathog.">
        <title>Comparative genomics of the apicomplexan parasites Toxoplasma gondii and Neospora caninum: Coccidia differing in host range and transmission strategy.</title>
        <authorList>
            <person name="Reid A.J."/>
            <person name="Vermont S.J."/>
            <person name="Cotton J.A."/>
            <person name="Harris D."/>
            <person name="Hill-Cawthorne G.A."/>
            <person name="Konen-Waisman S."/>
            <person name="Latham S.M."/>
            <person name="Mourier T."/>
            <person name="Norton R."/>
            <person name="Quail M.A."/>
            <person name="Sanders M."/>
            <person name="Shanmugam D."/>
            <person name="Sohal A."/>
            <person name="Wasmuth J.D."/>
            <person name="Brunk B."/>
            <person name="Grigg M.E."/>
            <person name="Howard J.C."/>
            <person name="Parkinson J."/>
            <person name="Roos D.S."/>
            <person name="Trees A.J."/>
            <person name="Berriman M."/>
            <person name="Pain A."/>
            <person name="Wastling J.M."/>
        </authorList>
    </citation>
    <scope>NUCLEOTIDE SEQUENCE [LARGE SCALE GENOMIC DNA]</scope>
    <source>
        <strain evidence="4">Liverpool</strain>
    </source>
</reference>
<dbReference type="RefSeq" id="XP_003882304.1">
    <property type="nucleotide sequence ID" value="XM_003882255.1"/>
</dbReference>
<evidence type="ECO:0000313" key="3">
    <source>
        <dbReference type="EMBL" id="CEL66240.1"/>
    </source>
</evidence>
<reference evidence="2" key="2">
    <citation type="submission" date="2011-03" db="EMBL/GenBank/DDBJ databases">
        <title>Comparative genomics and transcriptomics of Neospora caninum and Toxoplasma gondii.</title>
        <authorList>
            <person name="Reid A.J."/>
            <person name="Sohal A."/>
            <person name="Harris D."/>
            <person name="Quail M."/>
            <person name="Sanders M."/>
            <person name="Berriman M."/>
            <person name="Wastling J.M."/>
            <person name="Pain A."/>
        </authorList>
    </citation>
    <scope>NUCLEOTIDE SEQUENCE</scope>
    <source>
        <strain evidence="2">Liverpool</strain>
    </source>
</reference>
<dbReference type="Proteomes" id="UP000007494">
    <property type="component" value="Chromosome VIIa"/>
</dbReference>
<feature type="chain" id="PRO_5007655154" evidence="1">
    <location>
        <begin position="26"/>
        <end position="134"/>
    </location>
</feature>
<dbReference type="EMBL" id="LN714481">
    <property type="protein sequence ID" value="CEL66240.1"/>
    <property type="molecule type" value="Genomic_DNA"/>
</dbReference>
<keyword evidence="1" id="KW-0732">Signal</keyword>
<dbReference type="eggNOG" id="ENOG502SXPH">
    <property type="taxonomic scope" value="Eukaryota"/>
</dbReference>
<dbReference type="OrthoDB" id="376983at2759"/>
<dbReference type="EMBL" id="FR823388">
    <property type="protein sequence ID" value="CBZ52272.1"/>
    <property type="molecule type" value="Genomic_DNA"/>
</dbReference>
<protein>
    <submittedName>
        <fullName evidence="2">Uncharacterized protein</fullName>
    </submittedName>
</protein>
<organism evidence="2 4">
    <name type="scientific">Neospora caninum (strain Liverpool)</name>
    <dbReference type="NCBI Taxonomy" id="572307"/>
    <lineage>
        <taxon>Eukaryota</taxon>
        <taxon>Sar</taxon>
        <taxon>Alveolata</taxon>
        <taxon>Apicomplexa</taxon>
        <taxon>Conoidasida</taxon>
        <taxon>Coccidia</taxon>
        <taxon>Eucoccidiorida</taxon>
        <taxon>Eimeriorina</taxon>
        <taxon>Sarcocystidae</taxon>
        <taxon>Neospora</taxon>
    </lineage>
</organism>
<sequence length="134" mass="15375">MTSVRPLVRFLVTCRLGLLGDAALAELTGFAQMERFDMRSTLVPSNSPIHPLHFQDAWQASEPMRVDIYYKVPVYGEGDLLDALTKANDKATLLSELQQQKERELETKEYLRSIAERKVDGIRRRLQIANKLRD</sequence>
<evidence type="ECO:0000313" key="2">
    <source>
        <dbReference type="EMBL" id="CBZ52272.1"/>
    </source>
</evidence>
<feature type="signal peptide" evidence="1">
    <location>
        <begin position="1"/>
        <end position="25"/>
    </location>
</feature>
<dbReference type="FunCoup" id="F0VEX8">
    <property type="interactions" value="10"/>
</dbReference>
<evidence type="ECO:0000256" key="1">
    <source>
        <dbReference type="SAM" id="SignalP"/>
    </source>
</evidence>